<evidence type="ECO:0000313" key="3">
    <source>
        <dbReference type="Proteomes" id="UP001303046"/>
    </source>
</evidence>
<dbReference type="EMBL" id="JAVFWL010000005">
    <property type="protein sequence ID" value="KAK6756057.1"/>
    <property type="molecule type" value="Genomic_DNA"/>
</dbReference>
<gene>
    <name evidence="2" type="primary">Necator_chrV.g19236</name>
    <name evidence="2" type="ORF">RB195_014444</name>
</gene>
<dbReference type="Proteomes" id="UP001303046">
    <property type="component" value="Unassembled WGS sequence"/>
</dbReference>
<name>A0ABR1E024_NECAM</name>
<keyword evidence="3" id="KW-1185">Reference proteome</keyword>
<comment type="caution">
    <text evidence="2">The sequence shown here is derived from an EMBL/GenBank/DDBJ whole genome shotgun (WGS) entry which is preliminary data.</text>
</comment>
<sequence>MNNIDDEYERLIEHLYDCTRIAKREGKETIKECLKERRAEVLAEAAKAGKSTRDACRDFASSKSRMTALPNPKKTTTAS</sequence>
<accession>A0ABR1E024</accession>
<evidence type="ECO:0000313" key="2">
    <source>
        <dbReference type="EMBL" id="KAK6756057.1"/>
    </source>
</evidence>
<organism evidence="2 3">
    <name type="scientific">Necator americanus</name>
    <name type="common">Human hookworm</name>
    <dbReference type="NCBI Taxonomy" id="51031"/>
    <lineage>
        <taxon>Eukaryota</taxon>
        <taxon>Metazoa</taxon>
        <taxon>Ecdysozoa</taxon>
        <taxon>Nematoda</taxon>
        <taxon>Chromadorea</taxon>
        <taxon>Rhabditida</taxon>
        <taxon>Rhabditina</taxon>
        <taxon>Rhabditomorpha</taxon>
        <taxon>Strongyloidea</taxon>
        <taxon>Ancylostomatidae</taxon>
        <taxon>Bunostominae</taxon>
        <taxon>Necator</taxon>
    </lineage>
</organism>
<reference evidence="2 3" key="1">
    <citation type="submission" date="2023-08" db="EMBL/GenBank/DDBJ databases">
        <title>A Necator americanus chromosomal reference genome.</title>
        <authorList>
            <person name="Ilik V."/>
            <person name="Petrzelkova K.J."/>
            <person name="Pardy F."/>
            <person name="Fuh T."/>
            <person name="Niatou-Singa F.S."/>
            <person name="Gouil Q."/>
            <person name="Baker L."/>
            <person name="Ritchie M.E."/>
            <person name="Jex A.R."/>
            <person name="Gazzola D."/>
            <person name="Li H."/>
            <person name="Toshio Fujiwara R."/>
            <person name="Zhan B."/>
            <person name="Aroian R.V."/>
            <person name="Pafco B."/>
            <person name="Schwarz E.M."/>
        </authorList>
    </citation>
    <scope>NUCLEOTIDE SEQUENCE [LARGE SCALE GENOMIC DNA]</scope>
    <source>
        <strain evidence="2 3">Aroian</strain>
        <tissue evidence="2">Whole animal</tissue>
    </source>
</reference>
<proteinExistence type="predicted"/>
<protein>
    <submittedName>
        <fullName evidence="2">Uncharacterized protein</fullName>
    </submittedName>
</protein>
<feature type="region of interest" description="Disordered" evidence="1">
    <location>
        <begin position="49"/>
        <end position="79"/>
    </location>
</feature>
<evidence type="ECO:0000256" key="1">
    <source>
        <dbReference type="SAM" id="MobiDB-lite"/>
    </source>
</evidence>